<dbReference type="EMBL" id="DTOZ01000144">
    <property type="protein sequence ID" value="HGE78465.1"/>
    <property type="molecule type" value="Genomic_DNA"/>
</dbReference>
<dbReference type="AlphaFoldDB" id="A0A7V3RHT5"/>
<proteinExistence type="predicted"/>
<dbReference type="Pfam" id="PF02464">
    <property type="entry name" value="CinA"/>
    <property type="match status" value="1"/>
</dbReference>
<dbReference type="InterPro" id="IPR036653">
    <property type="entry name" value="CinA-like_C"/>
</dbReference>
<evidence type="ECO:0000259" key="1">
    <source>
        <dbReference type="Pfam" id="PF02464"/>
    </source>
</evidence>
<comment type="caution">
    <text evidence="2">The sequence shown here is derived from an EMBL/GenBank/DDBJ whole genome shotgun (WGS) entry which is preliminary data.</text>
</comment>
<accession>A0A7V3RHT5</accession>
<organism evidence="2">
    <name type="scientific">candidate division WOR-3 bacterium</name>
    <dbReference type="NCBI Taxonomy" id="2052148"/>
    <lineage>
        <taxon>Bacteria</taxon>
        <taxon>Bacteria division WOR-3</taxon>
    </lineage>
</organism>
<gene>
    <name evidence="2" type="ORF">ENX68_05645</name>
</gene>
<evidence type="ECO:0000313" key="2">
    <source>
        <dbReference type="EMBL" id="HGE78465.1"/>
    </source>
</evidence>
<dbReference type="SUPFAM" id="SSF142433">
    <property type="entry name" value="CinA-like"/>
    <property type="match status" value="1"/>
</dbReference>
<name>A0A7V3RHT5_UNCW3</name>
<dbReference type="InterPro" id="IPR008136">
    <property type="entry name" value="CinA_C"/>
</dbReference>
<protein>
    <submittedName>
        <fullName evidence="2">CinA family protein</fullName>
    </submittedName>
</protein>
<dbReference type="NCBIfam" id="TIGR00199">
    <property type="entry name" value="PncC_domain"/>
    <property type="match status" value="1"/>
</dbReference>
<dbReference type="Gene3D" id="3.90.950.20">
    <property type="entry name" value="CinA-like"/>
    <property type="match status" value="1"/>
</dbReference>
<reference evidence="2" key="1">
    <citation type="journal article" date="2020" name="mSystems">
        <title>Genome- and Community-Level Interaction Insights into Carbon Utilization and Element Cycling Functions of Hydrothermarchaeota in Hydrothermal Sediment.</title>
        <authorList>
            <person name="Zhou Z."/>
            <person name="Liu Y."/>
            <person name="Xu W."/>
            <person name="Pan J."/>
            <person name="Luo Z.H."/>
            <person name="Li M."/>
        </authorList>
    </citation>
    <scope>NUCLEOTIDE SEQUENCE [LARGE SCALE GENOMIC DNA]</scope>
    <source>
        <strain evidence="2">SpSt-961</strain>
    </source>
</reference>
<feature type="domain" description="CinA C-terminal" evidence="1">
    <location>
        <begin position="4"/>
        <end position="156"/>
    </location>
</feature>
<sequence>MLKRLAKEAGILLSIHKINISVCESCTGGMLGSIITSIPGSSEYFKGGVIAYSNEIKNKIVGVRASTLKKFGAVSKETAREMAKGVRKITDSDIGIAITGIAGPGGGTKDKPVGLVYIAIAGEESTKIEKCLFSGNRENIRIKACCHALNTLIKTLRGVK</sequence>